<comment type="similarity">
    <text evidence="3">Belongs to the TTC27 family.</text>
</comment>
<keyword evidence="2 4" id="KW-0802">TPR repeat</keyword>
<dbReference type="SUPFAM" id="SSF48452">
    <property type="entry name" value="TPR-like"/>
    <property type="match status" value="2"/>
</dbReference>
<evidence type="ECO:0000313" key="5">
    <source>
        <dbReference type="EnsemblMetazoa" id="AALFPA23_011523.P16348"/>
    </source>
</evidence>
<organism evidence="5 6">
    <name type="scientific">Aedes albopictus</name>
    <name type="common">Asian tiger mosquito</name>
    <name type="synonym">Stegomyia albopicta</name>
    <dbReference type="NCBI Taxonomy" id="7160"/>
    <lineage>
        <taxon>Eukaryota</taxon>
        <taxon>Metazoa</taxon>
        <taxon>Ecdysozoa</taxon>
        <taxon>Arthropoda</taxon>
        <taxon>Hexapoda</taxon>
        <taxon>Insecta</taxon>
        <taxon>Pterygota</taxon>
        <taxon>Neoptera</taxon>
        <taxon>Endopterygota</taxon>
        <taxon>Diptera</taxon>
        <taxon>Nematocera</taxon>
        <taxon>Culicoidea</taxon>
        <taxon>Culicidae</taxon>
        <taxon>Culicinae</taxon>
        <taxon>Aedini</taxon>
        <taxon>Aedes</taxon>
        <taxon>Stegomyia</taxon>
    </lineage>
</organism>
<evidence type="ECO:0000256" key="4">
    <source>
        <dbReference type="PROSITE-ProRule" id="PRU00339"/>
    </source>
</evidence>
<reference evidence="5" key="2">
    <citation type="submission" date="2025-05" db="UniProtKB">
        <authorList>
            <consortium name="EnsemblMetazoa"/>
        </authorList>
    </citation>
    <scope>IDENTIFICATION</scope>
    <source>
        <strain evidence="5">Foshan</strain>
    </source>
</reference>
<evidence type="ECO:0008006" key="7">
    <source>
        <dbReference type="Google" id="ProtNLM"/>
    </source>
</evidence>
<dbReference type="InterPro" id="IPR044244">
    <property type="entry name" value="TTC27/Emw1"/>
</dbReference>
<dbReference type="InterPro" id="IPR019734">
    <property type="entry name" value="TPR_rpt"/>
</dbReference>
<feature type="repeat" description="TPR" evidence="4">
    <location>
        <begin position="546"/>
        <end position="579"/>
    </location>
</feature>
<dbReference type="InterPro" id="IPR013105">
    <property type="entry name" value="TPR_2"/>
</dbReference>
<proteinExistence type="inferred from homology"/>
<sequence length="783" mass="89293">MEDKLVNLFNYLSNEDYPADSGFPKLIKEAAWNECFQHDIFQRFIAGETLNERDDILHVAIAGLLAFLQNNFLGPTVMLTESLKFPDDLNIRNLLKTDGEELNPNTVAPELLYVCKLAFEQLIPTEDDVSHANFIERLWYLRYLVVYQRCLDDLVHSLYSKFDQNVTYLTTSMEDVDNLGLKVQIHTEILQGYVLFKRITKSERWMTALQEVSGVEITIEGVLGIRTKHQQNPLPQLTVRAKGLETINLPSSQATHGQVALPTILKLDDDVRLEKIQFLSEQENVDAQLPSLIQEIVLSKILYLKYSQPKDKLADEELKPYITSLLYQAHGPWATRLAALYLNIQMEATHKRTVDRSLKQCEELVHLMDSATVPVSHRLSYAFCSALIPRWQIKAKLGDLMVSLGMIKGALDLYLELQLWEDVIACYNHLELRHKAAEIIRQEIEKQPTVTLYCLLGDATDDVECFQKAWELSGENSARAQRHWGNYHFARKQYQEAISHLKKSVEINCLQETTLLRLGYAALQLEQWEEAAKAYRLYTNLEAHGFESWNNLSMAYIKLGDKKRAHKVLQEALKCNFNNWKVWDNFLAVSIDTKNYEDALNAYERLIELKDKFYDQEVLEILTKVISEGAPDANSNSSHRLAKKLLKILGHASAKTPNNGLLFELSSQLEMEDPLKKAQKLQNAYRGYTQTNSQWAKTPDCCEKILKLCITLCESSLQAFVDAKADAGKLPSVKSQLASARLTGQGCLRAASNENWEQNVALVEALSEIVQKLTTELTNAMNQ</sequence>
<evidence type="ECO:0000256" key="1">
    <source>
        <dbReference type="ARBA" id="ARBA00022737"/>
    </source>
</evidence>
<evidence type="ECO:0000313" key="6">
    <source>
        <dbReference type="Proteomes" id="UP000069940"/>
    </source>
</evidence>
<accession>A0ABM1YRK5</accession>
<dbReference type="Gene3D" id="1.25.40.10">
    <property type="entry name" value="Tetratricopeptide repeat domain"/>
    <property type="match status" value="1"/>
</dbReference>
<dbReference type="InterPro" id="IPR011990">
    <property type="entry name" value="TPR-like_helical_dom_sf"/>
</dbReference>
<keyword evidence="6" id="KW-1185">Reference proteome</keyword>
<dbReference type="EnsemblMetazoa" id="AALFPA23_011523.R16348">
    <property type="protein sequence ID" value="AALFPA23_011523.P16348"/>
    <property type="gene ID" value="AALFPA23_011523"/>
</dbReference>
<dbReference type="PROSITE" id="PS50005">
    <property type="entry name" value="TPR"/>
    <property type="match status" value="1"/>
</dbReference>
<evidence type="ECO:0000256" key="3">
    <source>
        <dbReference type="ARBA" id="ARBA00024020"/>
    </source>
</evidence>
<keyword evidence="1" id="KW-0677">Repeat</keyword>
<evidence type="ECO:0000256" key="2">
    <source>
        <dbReference type="ARBA" id="ARBA00022803"/>
    </source>
</evidence>
<dbReference type="RefSeq" id="XP_019557679.2">
    <property type="nucleotide sequence ID" value="XM_019702134.3"/>
</dbReference>
<name>A0ABM1YRK5_AEDAL</name>
<dbReference type="GeneID" id="109426600"/>
<dbReference type="PANTHER" id="PTHR16193:SF0">
    <property type="entry name" value="TETRATRICOPEPTIDE REPEAT PROTEIN 27"/>
    <property type="match status" value="1"/>
</dbReference>
<reference evidence="6" key="1">
    <citation type="journal article" date="2015" name="Proc. Natl. Acad. Sci. U.S.A.">
        <title>Genome sequence of the Asian Tiger mosquito, Aedes albopictus, reveals insights into its biology, genetics, and evolution.</title>
        <authorList>
            <person name="Chen X.G."/>
            <person name="Jiang X."/>
            <person name="Gu J."/>
            <person name="Xu M."/>
            <person name="Wu Y."/>
            <person name="Deng Y."/>
            <person name="Zhang C."/>
            <person name="Bonizzoni M."/>
            <person name="Dermauw W."/>
            <person name="Vontas J."/>
            <person name="Armbruster P."/>
            <person name="Huang X."/>
            <person name="Yang Y."/>
            <person name="Zhang H."/>
            <person name="He W."/>
            <person name="Peng H."/>
            <person name="Liu Y."/>
            <person name="Wu K."/>
            <person name="Chen J."/>
            <person name="Lirakis M."/>
            <person name="Topalis P."/>
            <person name="Van Leeuwen T."/>
            <person name="Hall A.B."/>
            <person name="Jiang X."/>
            <person name="Thorpe C."/>
            <person name="Mueller R.L."/>
            <person name="Sun C."/>
            <person name="Waterhouse R.M."/>
            <person name="Yan G."/>
            <person name="Tu Z.J."/>
            <person name="Fang X."/>
            <person name="James A.A."/>
        </authorList>
    </citation>
    <scope>NUCLEOTIDE SEQUENCE [LARGE SCALE GENOMIC DNA]</scope>
    <source>
        <strain evidence="6">Foshan</strain>
    </source>
</reference>
<dbReference type="Proteomes" id="UP000069940">
    <property type="component" value="Unassembled WGS sequence"/>
</dbReference>
<dbReference type="PANTHER" id="PTHR16193">
    <property type="entry name" value="TETRATRICOPEPTIDE REPEAT PROTEIN 27"/>
    <property type="match status" value="1"/>
</dbReference>
<dbReference type="Pfam" id="PF07719">
    <property type="entry name" value="TPR_2"/>
    <property type="match status" value="1"/>
</dbReference>
<protein>
    <recommendedName>
        <fullName evidence="7">Tetratricopeptide repeat protein 27</fullName>
    </recommendedName>
</protein>
<dbReference type="SMART" id="SM00028">
    <property type="entry name" value="TPR"/>
    <property type="match status" value="4"/>
</dbReference>